<dbReference type="eggNOG" id="COG0824">
    <property type="taxonomic scope" value="Bacteria"/>
</dbReference>
<dbReference type="CDD" id="cd00586">
    <property type="entry name" value="4HBT"/>
    <property type="match status" value="1"/>
</dbReference>
<dbReference type="HOGENOM" id="CLU_101141_2_3_10"/>
<dbReference type="EMBL" id="HG934468">
    <property type="protein sequence ID" value="CDN32393.1"/>
    <property type="molecule type" value="Genomic_DNA"/>
</dbReference>
<gene>
    <name evidence="3" type="ORF">BN938_2321</name>
</gene>
<name>A0A060RDQ1_9BACT</name>
<dbReference type="InterPro" id="IPR050563">
    <property type="entry name" value="4-hydroxybenzoyl-CoA_TE"/>
</dbReference>
<dbReference type="EC" id="3.1.2.23" evidence="3"/>
<dbReference type="GO" id="GO:0018739">
    <property type="term" value="F:4-hydroxybenzoyl-CoA thioesterase activity"/>
    <property type="evidence" value="ECO:0007669"/>
    <property type="project" value="UniProtKB-EC"/>
</dbReference>
<evidence type="ECO:0000313" key="3">
    <source>
        <dbReference type="EMBL" id="CDN32393.1"/>
    </source>
</evidence>
<dbReference type="GO" id="GO:0047617">
    <property type="term" value="F:fatty acyl-CoA hydrolase activity"/>
    <property type="evidence" value="ECO:0007669"/>
    <property type="project" value="TreeGrafter"/>
</dbReference>
<dbReference type="PANTHER" id="PTHR31793">
    <property type="entry name" value="4-HYDROXYBENZOYL-COA THIOESTERASE FAMILY MEMBER"/>
    <property type="match status" value="1"/>
</dbReference>
<dbReference type="PANTHER" id="PTHR31793:SF27">
    <property type="entry name" value="NOVEL THIOESTERASE SUPERFAMILY DOMAIN AND SAPOSIN A-TYPE DOMAIN CONTAINING PROTEIN (0610012H03RIK)"/>
    <property type="match status" value="1"/>
</dbReference>
<proteinExistence type="inferred from homology"/>
<dbReference type="OrthoDB" id="9791529at2"/>
<dbReference type="SUPFAM" id="SSF54637">
    <property type="entry name" value="Thioesterase/thiol ester dehydrase-isomerase"/>
    <property type="match status" value="1"/>
</dbReference>
<dbReference type="Proteomes" id="UP000027616">
    <property type="component" value="Chromosome I"/>
</dbReference>
<comment type="similarity">
    <text evidence="1">Belongs to the 4-hydroxybenzoyl-CoA thioesterase family.</text>
</comment>
<protein>
    <submittedName>
        <fullName evidence="3">4-hydroxybenzoyl-CoA thioesterase</fullName>
        <ecNumber evidence="3">3.1.2.23</ecNumber>
    </submittedName>
</protein>
<dbReference type="Pfam" id="PF13279">
    <property type="entry name" value="4HBT_2"/>
    <property type="match status" value="1"/>
</dbReference>
<sequence>MIITPIQLRWSDFDILRHVYNGRYQEFYDAGKSEYFELVLDMQLSWTTTTEGFITAQTTTNYYSPIEFGQSVEVFTRVENIGNKSVVMFQQIRDVVNAEVKSDSRSVMVGYNPQSKETFEIPENWRKLIETEENQK</sequence>
<dbReference type="STRING" id="1433126.BN938_2321"/>
<accession>A0A060RDQ1</accession>
<dbReference type="AlphaFoldDB" id="A0A060RDQ1"/>
<reference evidence="3 4" key="1">
    <citation type="journal article" date="2015" name="Genome Announc.">
        <title>Complete Genome Sequence of the Novel Leech Symbiont Mucinivorans hirudinis M3T.</title>
        <authorList>
            <person name="Nelson M.C."/>
            <person name="Bomar L."/>
            <person name="Graf J."/>
        </authorList>
    </citation>
    <scope>NUCLEOTIDE SEQUENCE [LARGE SCALE GENOMIC DNA]</scope>
    <source>
        <strain evidence="4">M3</strain>
    </source>
</reference>
<evidence type="ECO:0000313" key="4">
    <source>
        <dbReference type="Proteomes" id="UP000027616"/>
    </source>
</evidence>
<keyword evidence="2 3" id="KW-0378">Hydrolase</keyword>
<organism evidence="3 4">
    <name type="scientific">Mucinivorans hirudinis</name>
    <dbReference type="NCBI Taxonomy" id="1433126"/>
    <lineage>
        <taxon>Bacteria</taxon>
        <taxon>Pseudomonadati</taxon>
        <taxon>Bacteroidota</taxon>
        <taxon>Bacteroidia</taxon>
        <taxon>Bacteroidales</taxon>
        <taxon>Rikenellaceae</taxon>
        <taxon>Mucinivorans</taxon>
    </lineage>
</organism>
<dbReference type="Gene3D" id="3.10.129.10">
    <property type="entry name" value="Hotdog Thioesterase"/>
    <property type="match status" value="1"/>
</dbReference>
<keyword evidence="4" id="KW-1185">Reference proteome</keyword>
<dbReference type="InterPro" id="IPR029069">
    <property type="entry name" value="HotDog_dom_sf"/>
</dbReference>
<evidence type="ECO:0000256" key="2">
    <source>
        <dbReference type="ARBA" id="ARBA00022801"/>
    </source>
</evidence>
<dbReference type="KEGG" id="rbc:BN938_2321"/>
<evidence type="ECO:0000256" key="1">
    <source>
        <dbReference type="ARBA" id="ARBA00005953"/>
    </source>
</evidence>